<feature type="compositionally biased region" description="Basic and acidic residues" evidence="1">
    <location>
        <begin position="1"/>
        <end position="25"/>
    </location>
</feature>
<proteinExistence type="evidence at transcript level"/>
<evidence type="ECO:0000313" key="2">
    <source>
        <dbReference type="EMBL" id="AEY57283.1"/>
    </source>
</evidence>
<dbReference type="AlphaFoldDB" id="V9I889"/>
<evidence type="ECO:0000313" key="3">
    <source>
        <dbReference type="EMBL" id="AEY57285.1"/>
    </source>
</evidence>
<feature type="compositionally biased region" description="Basic and acidic residues" evidence="1">
    <location>
        <begin position="146"/>
        <end position="164"/>
    </location>
</feature>
<evidence type="ECO:0000256" key="1">
    <source>
        <dbReference type="SAM" id="MobiDB-lite"/>
    </source>
</evidence>
<gene>
    <name evidence="2" type="ORF">ACCB00182.1</name>
    <name evidence="3" type="ORF">ACCB00182.3</name>
    <name evidence="4" type="ORF">ACCB00182.6</name>
    <name evidence="5" type="ORF">ACCB00182.8</name>
</gene>
<dbReference type="EMBL" id="JR036645">
    <property type="protein sequence ID" value="AEY57288.1"/>
    <property type="molecule type" value="mRNA"/>
</dbReference>
<feature type="region of interest" description="Disordered" evidence="1">
    <location>
        <begin position="145"/>
        <end position="169"/>
    </location>
</feature>
<name>V9I889_APICE</name>
<accession>V9I889</accession>
<organism evidence="3">
    <name type="scientific">Apis cerana</name>
    <name type="common">Indian honeybee</name>
    <dbReference type="NCBI Taxonomy" id="7461"/>
    <lineage>
        <taxon>Eukaryota</taxon>
        <taxon>Metazoa</taxon>
        <taxon>Ecdysozoa</taxon>
        <taxon>Arthropoda</taxon>
        <taxon>Hexapoda</taxon>
        <taxon>Insecta</taxon>
        <taxon>Pterygota</taxon>
        <taxon>Neoptera</taxon>
        <taxon>Endopterygota</taxon>
        <taxon>Hymenoptera</taxon>
        <taxon>Apocrita</taxon>
        <taxon>Aculeata</taxon>
        <taxon>Apoidea</taxon>
        <taxon>Anthophila</taxon>
        <taxon>Apidae</taxon>
        <taxon>Apis</taxon>
    </lineage>
</organism>
<feature type="compositionally biased region" description="Basic and acidic residues" evidence="1">
    <location>
        <begin position="32"/>
        <end position="45"/>
    </location>
</feature>
<evidence type="ECO:0000313" key="4">
    <source>
        <dbReference type="EMBL" id="AEY57288.1"/>
    </source>
</evidence>
<dbReference type="EMBL" id="JR036642">
    <property type="protein sequence ID" value="AEY57285.1"/>
    <property type="molecule type" value="mRNA"/>
</dbReference>
<sequence>MLSVERHEKFRKTLEKDKQEIEKQKQKIIQAKQEHKNEDEDKSKTLNEKSIMMDLDKNSTINSFKKESLQKENTDDKILDLVLLNNKNLYKKKDINMNYTLFDNKLNNEKIKEINSNNSKELRKGPILNALTKRVLQRSISINDSKLNDKTEPDKIMHNNKDNSSDMIPNSREKIQNEYFLPIALKMRNQTKVENTLNPIEHKSDKDVQIIHRDILENHEREKREINIEIEETSTKVTSDISNKKSDNLIKNFIIKDNEKCCKRKKN</sequence>
<dbReference type="EMBL" id="JR036647">
    <property type="protein sequence ID" value="AEY57290.1"/>
    <property type="molecule type" value="mRNA"/>
</dbReference>
<dbReference type="EMBL" id="JR036640">
    <property type="protein sequence ID" value="AEY57283.1"/>
    <property type="molecule type" value="mRNA"/>
</dbReference>
<protein>
    <submittedName>
        <fullName evidence="3">Uncharacterized protein</fullName>
    </submittedName>
</protein>
<reference evidence="3" key="1">
    <citation type="submission" date="2011-11" db="EMBL/GenBank/DDBJ databases">
        <title>Decoding the brain transcriptome of the Eastern honeybee (Apis cerana) based on pyrosequencing.</title>
        <authorList>
            <person name="Sun L."/>
            <person name="Zheng H."/>
            <person name="Wang Y."/>
            <person name="Xie X."/>
            <person name="Zhu Y."/>
            <person name="Gu W."/>
            <person name="Wang S."/>
        </authorList>
    </citation>
    <scope>NUCLEOTIDE SEQUENCE</scope>
    <source>
        <tissue evidence="3">Brain</tissue>
    </source>
</reference>
<evidence type="ECO:0000313" key="5">
    <source>
        <dbReference type="EMBL" id="AEY57290.1"/>
    </source>
</evidence>
<feature type="region of interest" description="Disordered" evidence="1">
    <location>
        <begin position="1"/>
        <end position="45"/>
    </location>
</feature>